<name>A0AAE0KY94_9CHLO</name>
<dbReference type="AlphaFoldDB" id="A0AAE0KY94"/>
<evidence type="ECO:0000256" key="4">
    <source>
        <dbReference type="ARBA" id="ARBA00022860"/>
    </source>
</evidence>
<feature type="compositionally biased region" description="Basic and acidic residues" evidence="5">
    <location>
        <begin position="25"/>
        <end position="40"/>
    </location>
</feature>
<keyword evidence="2" id="KW-0963">Cytoplasm</keyword>
<comment type="caution">
    <text evidence="6">The sequence shown here is derived from an EMBL/GenBank/DDBJ whole genome shotgun (WGS) entry which is preliminary data.</text>
</comment>
<dbReference type="EMBL" id="LGRX02014304">
    <property type="protein sequence ID" value="KAK3264875.1"/>
    <property type="molecule type" value="Genomic_DNA"/>
</dbReference>
<dbReference type="GO" id="GO:0005737">
    <property type="term" value="C:cytoplasm"/>
    <property type="evidence" value="ECO:0007669"/>
    <property type="project" value="UniProtKB-SubCell"/>
</dbReference>
<dbReference type="Gene3D" id="1.20.5.190">
    <property type="match status" value="2"/>
</dbReference>
<dbReference type="GO" id="GO:0007051">
    <property type="term" value="P:spindle organization"/>
    <property type="evidence" value="ECO:0007669"/>
    <property type="project" value="TreeGrafter"/>
</dbReference>
<dbReference type="SUPFAM" id="SSF52540">
    <property type="entry name" value="P-loop containing nucleoside triphosphate hydrolases"/>
    <property type="match status" value="1"/>
</dbReference>
<dbReference type="GO" id="GO:0051295">
    <property type="term" value="P:establishment of meiotic spindle localization"/>
    <property type="evidence" value="ECO:0007669"/>
    <property type="project" value="TreeGrafter"/>
</dbReference>
<keyword evidence="4" id="KW-0112">Calmodulin-binding</keyword>
<dbReference type="Pfam" id="PF00612">
    <property type="entry name" value="IQ"/>
    <property type="match status" value="4"/>
</dbReference>
<dbReference type="SMART" id="SM00015">
    <property type="entry name" value="IQ"/>
    <property type="match status" value="5"/>
</dbReference>
<keyword evidence="3" id="KW-0677">Repeat</keyword>
<evidence type="ECO:0000256" key="2">
    <source>
        <dbReference type="ARBA" id="ARBA00022490"/>
    </source>
</evidence>
<dbReference type="Proteomes" id="UP001190700">
    <property type="component" value="Unassembled WGS sequence"/>
</dbReference>
<dbReference type="PROSITE" id="PS50096">
    <property type="entry name" value="IQ"/>
    <property type="match status" value="5"/>
</dbReference>
<dbReference type="InterPro" id="IPR051185">
    <property type="entry name" value="ASPM"/>
</dbReference>
<organism evidence="6 7">
    <name type="scientific">Cymbomonas tetramitiformis</name>
    <dbReference type="NCBI Taxonomy" id="36881"/>
    <lineage>
        <taxon>Eukaryota</taxon>
        <taxon>Viridiplantae</taxon>
        <taxon>Chlorophyta</taxon>
        <taxon>Pyramimonadophyceae</taxon>
        <taxon>Pyramimonadales</taxon>
        <taxon>Pyramimonadaceae</taxon>
        <taxon>Cymbomonas</taxon>
    </lineage>
</organism>
<evidence type="ECO:0000313" key="6">
    <source>
        <dbReference type="EMBL" id="KAK3264875.1"/>
    </source>
</evidence>
<sequence length="479" mass="54123">MRFKLQEHVQLEETLPKKMALMQTKRPEKGPPANAEERQEASIQRQLGHIDNLLQTSKHEHEIRGHGQCWPAPIKTQDGPQFRKRAARGPERPETPVLPSDPQGMSRKAAVILLQRLVRGRAVQNNMFEGKQKRLELIKELQYECKEDPLRPATPNPFERKLNGVCAEALVEILNILTVEDTREQARLLIKAEEKRSNEVLVAQEEAAVMIQKHMKGYRTRQSMSDATMTGSTAEMKNRKISSYRTDAEEQKAMALQKEQYKKHAEEEMQAMAGEGANIRLQMMAQFSDVTYSSEQEAAALKIQSRARVNLSKKRVNLIKNGEIGIEDSPFQKMGEDELAVKLVGKAKGRSSREEALEYTKEQQVAIVKIQASGRGMLDRKKVQAKKASKAAAPPELSEEEKAAAVKIQAGARGHLARKRAAEKKKELKINRYTGKVIEEKPKDETEGAVIKIQAGYRGMKDRKAVKEKKKNLEEAKNQ</sequence>
<proteinExistence type="predicted"/>
<dbReference type="PANTHER" id="PTHR22706:SF1">
    <property type="entry name" value="ASSEMBLY FACTOR FOR SPINDLE MICROTUBULES"/>
    <property type="match status" value="1"/>
</dbReference>
<evidence type="ECO:0000256" key="5">
    <source>
        <dbReference type="SAM" id="MobiDB-lite"/>
    </source>
</evidence>
<evidence type="ECO:0000256" key="1">
    <source>
        <dbReference type="ARBA" id="ARBA00004496"/>
    </source>
</evidence>
<evidence type="ECO:0000256" key="3">
    <source>
        <dbReference type="ARBA" id="ARBA00022737"/>
    </source>
</evidence>
<protein>
    <submittedName>
        <fullName evidence="6">Uncharacterized protein</fullName>
    </submittedName>
</protein>
<accession>A0AAE0KY94</accession>
<evidence type="ECO:0000313" key="7">
    <source>
        <dbReference type="Proteomes" id="UP001190700"/>
    </source>
</evidence>
<dbReference type="InterPro" id="IPR027417">
    <property type="entry name" value="P-loop_NTPase"/>
</dbReference>
<dbReference type="PANTHER" id="PTHR22706">
    <property type="entry name" value="ASSEMBLY FACTOR FOR SPINDLE MICROTUBULES"/>
    <property type="match status" value="1"/>
</dbReference>
<dbReference type="GO" id="GO:0000278">
    <property type="term" value="P:mitotic cell cycle"/>
    <property type="evidence" value="ECO:0007669"/>
    <property type="project" value="TreeGrafter"/>
</dbReference>
<comment type="subcellular location">
    <subcellularLocation>
        <location evidence="1">Cytoplasm</location>
    </subcellularLocation>
</comment>
<dbReference type="InterPro" id="IPR000048">
    <property type="entry name" value="IQ_motif_EF-hand-BS"/>
</dbReference>
<feature type="region of interest" description="Disordered" evidence="5">
    <location>
        <begin position="68"/>
        <end position="103"/>
    </location>
</feature>
<keyword evidence="7" id="KW-1185">Reference proteome</keyword>
<dbReference type="GO" id="GO:0000922">
    <property type="term" value="C:spindle pole"/>
    <property type="evidence" value="ECO:0007669"/>
    <property type="project" value="TreeGrafter"/>
</dbReference>
<dbReference type="GO" id="GO:0005516">
    <property type="term" value="F:calmodulin binding"/>
    <property type="evidence" value="ECO:0007669"/>
    <property type="project" value="UniProtKB-KW"/>
</dbReference>
<gene>
    <name evidence="6" type="ORF">CYMTET_26411</name>
</gene>
<feature type="region of interest" description="Disordered" evidence="5">
    <location>
        <begin position="14"/>
        <end position="44"/>
    </location>
</feature>
<reference evidence="6 7" key="1">
    <citation type="journal article" date="2015" name="Genome Biol. Evol.">
        <title>Comparative Genomics of a Bacterivorous Green Alga Reveals Evolutionary Causalities and Consequences of Phago-Mixotrophic Mode of Nutrition.</title>
        <authorList>
            <person name="Burns J.A."/>
            <person name="Paasch A."/>
            <person name="Narechania A."/>
            <person name="Kim E."/>
        </authorList>
    </citation>
    <scope>NUCLEOTIDE SEQUENCE [LARGE SCALE GENOMIC DNA]</scope>
    <source>
        <strain evidence="6 7">PLY_AMNH</strain>
    </source>
</reference>